<dbReference type="PANTHER" id="PTHR11469:SF1">
    <property type="entry name" value="GLUCOSE-6-PHOSPHATE ISOMERASE"/>
    <property type="match status" value="1"/>
</dbReference>
<keyword evidence="5" id="KW-1185">Reference proteome</keyword>
<dbReference type="InterPro" id="IPR046348">
    <property type="entry name" value="SIS_dom_sf"/>
</dbReference>
<dbReference type="Gene3D" id="3.40.50.10490">
    <property type="entry name" value="Glucose-6-phosphate isomerase like protein, domain 1"/>
    <property type="match status" value="3"/>
</dbReference>
<dbReference type="GO" id="GO:0004347">
    <property type="term" value="F:glucose-6-phosphate isomerase activity"/>
    <property type="evidence" value="ECO:0007669"/>
    <property type="project" value="InterPro"/>
</dbReference>
<dbReference type="GO" id="GO:0006096">
    <property type="term" value="P:glycolytic process"/>
    <property type="evidence" value="ECO:0007669"/>
    <property type="project" value="UniProtKB-UniPathway"/>
</dbReference>
<dbReference type="RefSeq" id="WP_245715136.1">
    <property type="nucleotide sequence ID" value="NZ_BKAE01000001.1"/>
</dbReference>
<dbReference type="STRING" id="1005944.SAMN05192576_1155"/>
<evidence type="ECO:0000313" key="5">
    <source>
        <dbReference type="Proteomes" id="UP000199004"/>
    </source>
</evidence>
<dbReference type="PANTHER" id="PTHR11469">
    <property type="entry name" value="GLUCOSE-6-PHOSPHATE ISOMERASE"/>
    <property type="match status" value="1"/>
</dbReference>
<dbReference type="Proteomes" id="UP000199004">
    <property type="component" value="Unassembled WGS sequence"/>
</dbReference>
<dbReference type="EMBL" id="FNIC01000001">
    <property type="protein sequence ID" value="SDM87625.1"/>
    <property type="molecule type" value="Genomic_DNA"/>
</dbReference>
<dbReference type="UniPathway" id="UPA00109">
    <property type="reaction ID" value="UER00181"/>
</dbReference>
<reference evidence="4 5" key="1">
    <citation type="submission" date="2016-10" db="EMBL/GenBank/DDBJ databases">
        <authorList>
            <person name="de Groot N.N."/>
        </authorList>
    </citation>
    <scope>NUCLEOTIDE SEQUENCE [LARGE SCALE GENOMIC DNA]</scope>
    <source>
        <strain evidence="4 5">CGMCC 1.11147</strain>
    </source>
</reference>
<dbReference type="PRINTS" id="PR00662">
    <property type="entry name" value="G6PISOMERASE"/>
</dbReference>
<dbReference type="InterPro" id="IPR001672">
    <property type="entry name" value="G6P_Isomerase"/>
</dbReference>
<dbReference type="GO" id="GO:0006094">
    <property type="term" value="P:gluconeogenesis"/>
    <property type="evidence" value="ECO:0007669"/>
    <property type="project" value="UniProtKB-KW"/>
</dbReference>
<dbReference type="GO" id="GO:0005829">
    <property type="term" value="C:cytosol"/>
    <property type="evidence" value="ECO:0007669"/>
    <property type="project" value="TreeGrafter"/>
</dbReference>
<protein>
    <submittedName>
        <fullName evidence="4">Glucose-6-phosphate isomerase</fullName>
    </submittedName>
</protein>
<evidence type="ECO:0000256" key="2">
    <source>
        <dbReference type="ARBA" id="ARBA00023152"/>
    </source>
</evidence>
<keyword evidence="3 4" id="KW-0413">Isomerase</keyword>
<gene>
    <name evidence="4" type="ORF">SAMN05192576_1155</name>
</gene>
<dbReference type="AlphaFoldDB" id="A0A1G9WTZ2"/>
<name>A0A1G9WTZ2_9ACTN</name>
<proteinExistence type="predicted"/>
<dbReference type="GO" id="GO:0097367">
    <property type="term" value="F:carbohydrate derivative binding"/>
    <property type="evidence" value="ECO:0007669"/>
    <property type="project" value="InterPro"/>
</dbReference>
<evidence type="ECO:0000256" key="3">
    <source>
        <dbReference type="ARBA" id="ARBA00023235"/>
    </source>
</evidence>
<evidence type="ECO:0000256" key="1">
    <source>
        <dbReference type="ARBA" id="ARBA00022432"/>
    </source>
</evidence>
<dbReference type="PROSITE" id="PS51463">
    <property type="entry name" value="P_GLUCOSE_ISOMERASE_3"/>
    <property type="match status" value="1"/>
</dbReference>
<keyword evidence="1" id="KW-0312">Gluconeogenesis</keyword>
<keyword evidence="2" id="KW-0324">Glycolysis</keyword>
<dbReference type="GO" id="GO:0048029">
    <property type="term" value="F:monosaccharide binding"/>
    <property type="evidence" value="ECO:0007669"/>
    <property type="project" value="TreeGrafter"/>
</dbReference>
<dbReference type="SUPFAM" id="SSF53697">
    <property type="entry name" value="SIS domain"/>
    <property type="match status" value="1"/>
</dbReference>
<sequence length="548" mass="57003">MTGSAWNAVSGDGFALTFGYADEAAYAATVEALVADGVASRIAGRDATLWGPEAEEESGKRLGWVDLSVRSRALVSDIAAVEVQLRQRGVFRVVLCGMGGSSLAPEVICAADGVELEVLDSSDPDFVRKAVEGKLDETVVVVSSKSGGTVETDSQRRAFERAFRDVGIDPCGRIVVVTDPGSPLEASAREAGYRVFLADPEVGGRYSALTAFGLVPSGLANANIATLLDEAEAIRPALEADSPDNPGLRLGALLAAANLAGADKMVLANAGSSFPGFGDWAEQLVAESTGKNGRGILPVVVDALDSPNFVPSTPDEVLVTFGPGQVFDTVRPASGWGATVDAPLGAQMLLWEYATAVAGRILGINPFDQPDVESAKSAAREMLDGGGEQPTPVFVDGPVAVYASPGWLPDGTATVTDAVAALLGTLDADHGYLAVQAYLDRHRDAALAGTRDTLAVRTGRPVTFGWGPRFLHSTGQYHKGGPDTGVYLQVTGQPVADLAVPDRPFTFHEFLTAQAVGDGKVLADKGRPVLRLHVSTPADLDGLRAELA</sequence>
<organism evidence="4 5">
    <name type="scientific">Nocardioides szechwanensis</name>
    <dbReference type="NCBI Taxonomy" id="1005944"/>
    <lineage>
        <taxon>Bacteria</taxon>
        <taxon>Bacillati</taxon>
        <taxon>Actinomycetota</taxon>
        <taxon>Actinomycetes</taxon>
        <taxon>Propionibacteriales</taxon>
        <taxon>Nocardioidaceae</taxon>
        <taxon>Nocardioides</taxon>
    </lineage>
</organism>
<accession>A0A1G9WTZ2</accession>
<dbReference type="GO" id="GO:0051156">
    <property type="term" value="P:glucose 6-phosphate metabolic process"/>
    <property type="evidence" value="ECO:0007669"/>
    <property type="project" value="TreeGrafter"/>
</dbReference>
<evidence type="ECO:0000313" key="4">
    <source>
        <dbReference type="EMBL" id="SDM87625.1"/>
    </source>
</evidence>